<dbReference type="GeneID" id="68113177"/>
<dbReference type="Pfam" id="PF04408">
    <property type="entry name" value="WHD_HA2"/>
    <property type="match status" value="1"/>
</dbReference>
<feature type="compositionally biased region" description="Basic and acidic residues" evidence="11">
    <location>
        <begin position="205"/>
        <end position="221"/>
    </location>
</feature>
<dbReference type="GO" id="GO:0000390">
    <property type="term" value="P:spliceosomal complex disassembly"/>
    <property type="evidence" value="ECO:0007669"/>
    <property type="project" value="TreeGrafter"/>
</dbReference>
<evidence type="ECO:0000313" key="15">
    <source>
        <dbReference type="EMBL" id="KAF0975206.1"/>
    </source>
</evidence>
<keyword evidence="4" id="KW-0378">Hydrolase</keyword>
<dbReference type="GO" id="GO:0005524">
    <property type="term" value="F:ATP binding"/>
    <property type="evidence" value="ECO:0007669"/>
    <property type="project" value="UniProtKB-KW"/>
</dbReference>
<keyword evidence="10" id="KW-0175">Coiled coil</keyword>
<dbReference type="SUPFAM" id="SSF50249">
    <property type="entry name" value="Nucleic acid-binding proteins"/>
    <property type="match status" value="1"/>
</dbReference>
<dbReference type="PROSITE" id="PS51192">
    <property type="entry name" value="HELICASE_ATP_BIND_1"/>
    <property type="match status" value="1"/>
</dbReference>
<gene>
    <name evidence="15" type="ORF">FDP41_005959</name>
</gene>
<dbReference type="InterPro" id="IPR003029">
    <property type="entry name" value="S1_domain"/>
</dbReference>
<evidence type="ECO:0000256" key="2">
    <source>
        <dbReference type="ARBA" id="ARBA00022664"/>
    </source>
</evidence>
<dbReference type="InterPro" id="IPR049621">
    <property type="entry name" value="S1_DHX8_helicase"/>
</dbReference>
<reference evidence="15 16" key="1">
    <citation type="journal article" date="2019" name="Sci. Rep.">
        <title>Nanopore sequencing improves the draft genome of the human pathogenic amoeba Naegleria fowleri.</title>
        <authorList>
            <person name="Liechti N."/>
            <person name="Schurch N."/>
            <person name="Bruggmann R."/>
            <person name="Wittwer M."/>
        </authorList>
    </citation>
    <scope>NUCLEOTIDE SEQUENCE [LARGE SCALE GENOMIC DNA]</scope>
    <source>
        <strain evidence="15 16">ATCC 30894</strain>
    </source>
</reference>
<dbReference type="VEuPathDB" id="AmoebaDB:FDP41_005959"/>
<dbReference type="PROSITE" id="PS51194">
    <property type="entry name" value="HELICASE_CTER"/>
    <property type="match status" value="1"/>
</dbReference>
<feature type="compositionally biased region" description="Basic and acidic residues" evidence="11">
    <location>
        <begin position="177"/>
        <end position="189"/>
    </location>
</feature>
<feature type="domain" description="Helicase ATP-binding" evidence="13">
    <location>
        <begin position="558"/>
        <end position="721"/>
    </location>
</feature>
<dbReference type="InterPro" id="IPR012340">
    <property type="entry name" value="NA-bd_OB-fold"/>
</dbReference>
<keyword evidence="5" id="KW-0347">Helicase</keyword>
<protein>
    <recommendedName>
        <fullName evidence="1">RNA helicase</fullName>
        <ecNumber evidence="1">3.6.4.13</ecNumber>
    </recommendedName>
</protein>
<evidence type="ECO:0000256" key="3">
    <source>
        <dbReference type="ARBA" id="ARBA00022741"/>
    </source>
</evidence>
<dbReference type="PANTHER" id="PTHR18934">
    <property type="entry name" value="ATP-DEPENDENT RNA HELICASE"/>
    <property type="match status" value="1"/>
</dbReference>
<feature type="compositionally biased region" description="Polar residues" evidence="11">
    <location>
        <begin position="190"/>
        <end position="204"/>
    </location>
</feature>
<dbReference type="RefSeq" id="XP_044559919.1">
    <property type="nucleotide sequence ID" value="XM_044709540.1"/>
</dbReference>
<dbReference type="Pfam" id="PF07717">
    <property type="entry name" value="OB_NTP_bind"/>
    <property type="match status" value="1"/>
</dbReference>
<evidence type="ECO:0000313" key="16">
    <source>
        <dbReference type="Proteomes" id="UP000444721"/>
    </source>
</evidence>
<evidence type="ECO:0000256" key="9">
    <source>
        <dbReference type="ARBA" id="ARBA00047984"/>
    </source>
</evidence>
<dbReference type="GO" id="GO:0003723">
    <property type="term" value="F:RNA binding"/>
    <property type="evidence" value="ECO:0007669"/>
    <property type="project" value="TreeGrafter"/>
</dbReference>
<evidence type="ECO:0000256" key="11">
    <source>
        <dbReference type="SAM" id="MobiDB-lite"/>
    </source>
</evidence>
<dbReference type="Proteomes" id="UP000444721">
    <property type="component" value="Unassembled WGS sequence"/>
</dbReference>
<feature type="compositionally biased region" description="Low complexity" evidence="11">
    <location>
        <begin position="222"/>
        <end position="237"/>
    </location>
</feature>
<dbReference type="InterPro" id="IPR007502">
    <property type="entry name" value="Helicase-assoc_dom"/>
</dbReference>
<dbReference type="InterPro" id="IPR049945">
    <property type="entry name" value="AAA_22"/>
</dbReference>
<dbReference type="SMART" id="SM00847">
    <property type="entry name" value="HA2"/>
    <property type="match status" value="1"/>
</dbReference>
<dbReference type="AlphaFoldDB" id="A0A6A5BK03"/>
<keyword evidence="7" id="KW-0508">mRNA splicing</keyword>
<name>A0A6A5BK03_NAEFO</name>
<dbReference type="InterPro" id="IPR002464">
    <property type="entry name" value="DNA/RNA_helicase_DEAH_CS"/>
</dbReference>
<dbReference type="Pfam" id="PF13401">
    <property type="entry name" value="AAA_22"/>
    <property type="match status" value="1"/>
</dbReference>
<dbReference type="Gene3D" id="3.40.50.300">
    <property type="entry name" value="P-loop containing nucleotide triphosphate hydrolases"/>
    <property type="match status" value="2"/>
</dbReference>
<dbReference type="PANTHER" id="PTHR18934:SF85">
    <property type="entry name" value="ATP-DEPENDENT RNA HELICASE DHX8"/>
    <property type="match status" value="1"/>
</dbReference>
<comment type="catalytic activity">
    <reaction evidence="9">
        <text>ATP + H2O = ADP + phosphate + H(+)</text>
        <dbReference type="Rhea" id="RHEA:13065"/>
        <dbReference type="ChEBI" id="CHEBI:15377"/>
        <dbReference type="ChEBI" id="CHEBI:15378"/>
        <dbReference type="ChEBI" id="CHEBI:30616"/>
        <dbReference type="ChEBI" id="CHEBI:43474"/>
        <dbReference type="ChEBI" id="CHEBI:456216"/>
        <dbReference type="EC" id="3.6.4.13"/>
    </reaction>
</comment>
<evidence type="ECO:0000256" key="4">
    <source>
        <dbReference type="ARBA" id="ARBA00022801"/>
    </source>
</evidence>
<dbReference type="SMART" id="SM00487">
    <property type="entry name" value="DEXDc"/>
    <property type="match status" value="1"/>
</dbReference>
<dbReference type="Gene3D" id="2.40.50.140">
    <property type="entry name" value="Nucleic acid-binding proteins"/>
    <property type="match status" value="1"/>
</dbReference>
<dbReference type="GO" id="GO:0003724">
    <property type="term" value="F:RNA helicase activity"/>
    <property type="evidence" value="ECO:0007669"/>
    <property type="project" value="UniProtKB-EC"/>
</dbReference>
<dbReference type="InterPro" id="IPR048333">
    <property type="entry name" value="HA2_WH"/>
</dbReference>
<dbReference type="EC" id="3.6.4.13" evidence="1"/>
<dbReference type="EMBL" id="VFQX01000048">
    <property type="protein sequence ID" value="KAF0975206.1"/>
    <property type="molecule type" value="Genomic_DNA"/>
</dbReference>
<dbReference type="Pfam" id="PF21010">
    <property type="entry name" value="HA2_C"/>
    <property type="match status" value="1"/>
</dbReference>
<dbReference type="GO" id="GO:0016887">
    <property type="term" value="F:ATP hydrolysis activity"/>
    <property type="evidence" value="ECO:0007669"/>
    <property type="project" value="InterPro"/>
</dbReference>
<accession>A0A6A5BK03</accession>
<sequence>MERLLELQLVSKVCKELETNVGSGEKALAEFVIYLAREESKNVDDFYNKLIDNDAELPRDFVERLYAMIHRMSNSKLSSSLGNSSDGKFTSAGQFSVSSLVKSEEKVSADSSYDGKSSKEAVTVTSDQINDRLHSFDKSIKEEMENNLRRKLELTKKFPSLCLPDKSSIYSSTTSVDSDKKKDTFDRKVTSQPNSFDSKSQFIDKSSDSRNNRFSNEERSRNASASSSSSADGSAARRNAKREYTDTIEVNQIYKARVSGIKNYGFFARLEETIDGVIVRGNKDGLCHISEISNEKKVSKVDEVVSRNDIVLVKVIVATDSRISLSMKEVDQQTGKDLFPRRALAKNIGVPSREEDSKLLSHHSGISPAFLDTSKDPRRPIKKQNPYDLWEEKQLKASGFASGGGVINEETGELNYDEVEEDIEVEMSEKEPKFLSGQTMKGGMAYSPVRLTQVRDGTLARIAEKQLEFAQERREIKEEQKAKLQGDMEDLEADDPLSEYYRRINEATDFSGQKGFAGQGAPDWRKTAISGVAQRSSPSTIKQQRESLPVYSLRNELITSIRDNQILIVIGETGSGKTTQITQYIAEAGINGNKMIACTQPRRVAAISVARRVAEEFGCKLGQEVGYTIRFEDCTSPDTVIKYMTDGMLLREALLDPLLEKYSVIMLDEAHERNLHTDVLFALLKKLTQKRKDLKLIVTSATLDAEKFSTYFYTCPIFTIPGRTYPVEILYTKEPEEDYLDAALITVMQIHLTEPAGDILVFLTGQEEIDTACQILYERMKALGSDVPELVILPIYAALPSEMQTKIFEPAPVGGRKVVIATNIAETSITIDGIFYVVDPGFVKQNIYNPKTGMDQLTVVPISQAAARQRAGRAGRTGPGKCYRLYTEEAYKNEMLPNTVPEIQRTNLANTVLTLKAMGINDLLNFDFMDPPPPQSLIAAMEQLYSLGALDDDGLLTKMGRKMAEFPLEPQMAKTLIASVDLKCSDEVLTIVSMLSVQGIFYRPRDKQQQADQKKSRFFQPEGDHLTLLSVYQAWERSNYSIPWCFENFIQARSMKRAQDIRKQLLTIMDRYKLNVISCGKNYTKVRKAITSGFFAHAAKKDPQEGYRTLVENQPVYIHPGSAIFHRNPEWVIYHTLLLTSKEYMRDVITIEPKWLIELAPNFYKVHDPAHLSKRKRQEKIEPLYNKYGDDPLQLLKRTKR</sequence>
<feature type="domain" description="S1 motif" evidence="12">
    <location>
        <begin position="251"/>
        <end position="328"/>
    </location>
</feature>
<dbReference type="InterPro" id="IPR027417">
    <property type="entry name" value="P-loop_NTPase"/>
</dbReference>
<comment type="caution">
    <text evidence="15">The sequence shown here is derived from an EMBL/GenBank/DDBJ whole genome shotgun (WGS) entry which is preliminary data.</text>
</comment>
<dbReference type="FunFam" id="3.40.50.300:FF:000191">
    <property type="entry name" value="Pre-mRNA-splicing factor ATP-dependent RNA helicase"/>
    <property type="match status" value="1"/>
</dbReference>
<dbReference type="Gene3D" id="1.20.120.1080">
    <property type="match status" value="1"/>
</dbReference>
<evidence type="ECO:0000256" key="10">
    <source>
        <dbReference type="SAM" id="Coils"/>
    </source>
</evidence>
<keyword evidence="3" id="KW-0547">Nucleotide-binding</keyword>
<evidence type="ECO:0000256" key="5">
    <source>
        <dbReference type="ARBA" id="ARBA00022806"/>
    </source>
</evidence>
<dbReference type="SMART" id="SM00490">
    <property type="entry name" value="HELICc"/>
    <property type="match status" value="1"/>
</dbReference>
<keyword evidence="16" id="KW-1185">Reference proteome</keyword>
<dbReference type="VEuPathDB" id="AmoebaDB:NfTy_043810"/>
<dbReference type="Pfam" id="PF00575">
    <property type="entry name" value="S1"/>
    <property type="match status" value="1"/>
</dbReference>
<evidence type="ECO:0000259" key="13">
    <source>
        <dbReference type="PROSITE" id="PS51192"/>
    </source>
</evidence>
<dbReference type="OMA" id="LAPNFYK"/>
<dbReference type="InterPro" id="IPR001650">
    <property type="entry name" value="Helicase_C-like"/>
</dbReference>
<proteinExistence type="predicted"/>
<dbReference type="FunFam" id="1.20.120.1080:FF:000001">
    <property type="entry name" value="Pre-mRNA-splicing factor ATP-dependent RNA helicase"/>
    <property type="match status" value="1"/>
</dbReference>
<evidence type="ECO:0000259" key="12">
    <source>
        <dbReference type="PROSITE" id="PS50126"/>
    </source>
</evidence>
<evidence type="ECO:0000256" key="7">
    <source>
        <dbReference type="ARBA" id="ARBA00023187"/>
    </source>
</evidence>
<evidence type="ECO:0000256" key="8">
    <source>
        <dbReference type="ARBA" id="ARBA00023242"/>
    </source>
</evidence>
<dbReference type="FunFam" id="3.40.50.300:FF:000101">
    <property type="entry name" value="Pre-mRNA-splicing factor ATP-dependent RNA helicase"/>
    <property type="match status" value="1"/>
</dbReference>
<feature type="region of interest" description="Disordered" evidence="11">
    <location>
        <begin position="170"/>
        <end position="240"/>
    </location>
</feature>
<dbReference type="GO" id="GO:0071013">
    <property type="term" value="C:catalytic step 2 spliceosome"/>
    <property type="evidence" value="ECO:0007669"/>
    <property type="project" value="TreeGrafter"/>
</dbReference>
<dbReference type="CDD" id="cd05684">
    <property type="entry name" value="S1_DHX8_helicase"/>
    <property type="match status" value="1"/>
</dbReference>
<feature type="domain" description="Helicase C-terminal" evidence="14">
    <location>
        <begin position="726"/>
        <end position="919"/>
    </location>
</feature>
<dbReference type="SMART" id="SM00316">
    <property type="entry name" value="S1"/>
    <property type="match status" value="1"/>
</dbReference>
<evidence type="ECO:0000259" key="14">
    <source>
        <dbReference type="PROSITE" id="PS51194"/>
    </source>
</evidence>
<organism evidence="15 16">
    <name type="scientific">Naegleria fowleri</name>
    <name type="common">Brain eating amoeba</name>
    <dbReference type="NCBI Taxonomy" id="5763"/>
    <lineage>
        <taxon>Eukaryota</taxon>
        <taxon>Discoba</taxon>
        <taxon>Heterolobosea</taxon>
        <taxon>Tetramitia</taxon>
        <taxon>Eutetramitia</taxon>
        <taxon>Vahlkampfiidae</taxon>
        <taxon>Naegleria</taxon>
    </lineage>
</organism>
<evidence type="ECO:0000256" key="6">
    <source>
        <dbReference type="ARBA" id="ARBA00022840"/>
    </source>
</evidence>
<dbReference type="OrthoDB" id="10253254at2759"/>
<evidence type="ECO:0000256" key="1">
    <source>
        <dbReference type="ARBA" id="ARBA00012552"/>
    </source>
</evidence>
<dbReference type="PROSITE" id="PS50126">
    <property type="entry name" value="S1"/>
    <property type="match status" value="1"/>
</dbReference>
<dbReference type="CDD" id="cd18791">
    <property type="entry name" value="SF2_C_RHA"/>
    <property type="match status" value="1"/>
</dbReference>
<dbReference type="SUPFAM" id="SSF52540">
    <property type="entry name" value="P-loop containing nucleoside triphosphate hydrolases"/>
    <property type="match status" value="1"/>
</dbReference>
<dbReference type="VEuPathDB" id="AmoebaDB:NF0101620"/>
<keyword evidence="6" id="KW-0067">ATP-binding</keyword>
<dbReference type="PROSITE" id="PS00690">
    <property type="entry name" value="DEAH_ATP_HELICASE"/>
    <property type="match status" value="1"/>
</dbReference>
<dbReference type="InterPro" id="IPR011709">
    <property type="entry name" value="DEAD-box_helicase_OB_fold"/>
</dbReference>
<dbReference type="Pfam" id="PF00271">
    <property type="entry name" value="Helicase_C"/>
    <property type="match status" value="1"/>
</dbReference>
<keyword evidence="8" id="KW-0539">Nucleus</keyword>
<feature type="coiled-coil region" evidence="10">
    <location>
        <begin position="460"/>
        <end position="494"/>
    </location>
</feature>
<keyword evidence="2" id="KW-0507">mRNA processing</keyword>
<dbReference type="InterPro" id="IPR014001">
    <property type="entry name" value="Helicase_ATP-bd"/>
</dbReference>